<dbReference type="AlphaFoldDB" id="A0A6B4JIK3"/>
<dbReference type="InterPro" id="IPR001387">
    <property type="entry name" value="Cro/C1-type_HTH"/>
</dbReference>
<dbReference type="SUPFAM" id="SSF47413">
    <property type="entry name" value="lambda repressor-like DNA-binding domains"/>
    <property type="match status" value="1"/>
</dbReference>
<accession>A0A6B4JIK3</accession>
<dbReference type="SMART" id="SM00530">
    <property type="entry name" value="HTH_XRE"/>
    <property type="match status" value="1"/>
</dbReference>
<dbReference type="Gene3D" id="1.10.260.40">
    <property type="entry name" value="lambda repressor-like DNA-binding domains"/>
    <property type="match status" value="1"/>
</dbReference>
<proteinExistence type="predicted"/>
<sequence>MKKEIEQSDLTLLEIGNRIQERRKELKLTLQEVGDIVGVASSTIQRYEKGLIAKMKLPVIESIAKAINVNPVWLIRKDAKKETELADFEFINEINTEKVKNTLTFNNKECFDKKNIFIQYFDKLNAIGQDEAIKRVAELTEISKYIENKEYTLAAHDDNLDSETAKRNLNKAKEIFKQMDEEE</sequence>
<dbReference type="PROSITE" id="PS50943">
    <property type="entry name" value="HTH_CROC1"/>
    <property type="match status" value="1"/>
</dbReference>
<comment type="caution">
    <text evidence="1">The sequence shown here is derived from an EMBL/GenBank/DDBJ whole genome shotgun (WGS) entry which is preliminary data.</text>
</comment>
<dbReference type="CDD" id="cd00093">
    <property type="entry name" value="HTH_XRE"/>
    <property type="match status" value="1"/>
</dbReference>
<evidence type="ECO:0000313" key="2">
    <source>
        <dbReference type="Proteomes" id="UP000486903"/>
    </source>
</evidence>
<dbReference type="Pfam" id="PF01381">
    <property type="entry name" value="HTH_3"/>
    <property type="match status" value="1"/>
</dbReference>
<dbReference type="RefSeq" id="WP_003370194.1">
    <property type="nucleotide sequence ID" value="NZ_JACBBA010000001.1"/>
</dbReference>
<evidence type="ECO:0000313" key="1">
    <source>
        <dbReference type="EMBL" id="NFV27508.1"/>
    </source>
</evidence>
<organism evidence="1 2">
    <name type="scientific">Clostridium botulinum</name>
    <dbReference type="NCBI Taxonomy" id="1491"/>
    <lineage>
        <taxon>Bacteria</taxon>
        <taxon>Bacillati</taxon>
        <taxon>Bacillota</taxon>
        <taxon>Clostridia</taxon>
        <taxon>Eubacteriales</taxon>
        <taxon>Clostridiaceae</taxon>
        <taxon>Clostridium</taxon>
    </lineage>
</organism>
<gene>
    <name evidence="1" type="ORF">FDG31_15345</name>
</gene>
<reference evidence="1 2" key="1">
    <citation type="submission" date="2019-04" db="EMBL/GenBank/DDBJ databases">
        <title>Genome sequencing of Clostridium botulinum Groups I-IV and Clostridium butyricum.</title>
        <authorList>
            <person name="Brunt J."/>
            <person name="Van Vliet A.H.M."/>
            <person name="Stringer S.C."/>
            <person name="Carter A.T."/>
            <person name="Peck M.W."/>
        </authorList>
    </citation>
    <scope>NUCLEOTIDE SEQUENCE [LARGE SCALE GENOMIC DNA]</scope>
    <source>
        <strain evidence="1 2">BL81</strain>
    </source>
</reference>
<dbReference type="Proteomes" id="UP000486903">
    <property type="component" value="Unassembled WGS sequence"/>
</dbReference>
<name>A0A6B4JIK3_CLOBO</name>
<protein>
    <submittedName>
        <fullName evidence="1">Helix-turn-helix transcriptional regulator</fullName>
    </submittedName>
</protein>
<dbReference type="GO" id="GO:0003677">
    <property type="term" value="F:DNA binding"/>
    <property type="evidence" value="ECO:0007669"/>
    <property type="project" value="InterPro"/>
</dbReference>
<dbReference type="EMBL" id="SXFB01000016">
    <property type="protein sequence ID" value="NFV27508.1"/>
    <property type="molecule type" value="Genomic_DNA"/>
</dbReference>
<dbReference type="InterPro" id="IPR010982">
    <property type="entry name" value="Lambda_DNA-bd_dom_sf"/>
</dbReference>